<comment type="caution">
    <text evidence="4">The sequence shown here is derived from an EMBL/GenBank/DDBJ whole genome shotgun (WGS) entry which is preliminary data.</text>
</comment>
<feature type="compositionally biased region" description="Polar residues" evidence="1">
    <location>
        <begin position="410"/>
        <end position="430"/>
    </location>
</feature>
<accession>A0AAW2BUU6</accession>
<dbReference type="Pfam" id="PF14392">
    <property type="entry name" value="zf-CCHC_4"/>
    <property type="match status" value="1"/>
</dbReference>
<dbReference type="InterPro" id="IPR025558">
    <property type="entry name" value="DUF4283"/>
</dbReference>
<evidence type="ECO:0000259" key="3">
    <source>
        <dbReference type="Pfam" id="PF14392"/>
    </source>
</evidence>
<dbReference type="Proteomes" id="UP001459277">
    <property type="component" value="Unassembled WGS sequence"/>
</dbReference>
<dbReference type="InterPro" id="IPR025836">
    <property type="entry name" value="Zn_knuckle_CX2CX4HX4C"/>
</dbReference>
<dbReference type="AlphaFoldDB" id="A0AAW2BUU6"/>
<name>A0AAW2BUU6_9ROSI</name>
<sequence>MEELANHWSNLSLSEKETVGFTLSEEQRSGEYLLAALFLTPRFLNMEAMARTFKQLWRSTNGFTIRNHNDHRVLFVFDNPGDIDRILKNQPWSFDKHLVMLQRYNTDCPVRDLEFTKTTFWVQVHDIPIRYMTKEVAENICDIVGEVQKSADAVSDEGGHFIRVQVMIDITLPLCRGRVITLENGTKHWVQFRYERLPNLCFWCGRLNHADKKCELWINSKGTLAVEQQQFNSSLKAAPYKHSGRDVIVVPGFYEKSHPFTRREFQAAREKEEMRVNGAAEKLPERAQANMETDEGISPAINANNSTVTEEVDFNDTLPSDFGVDQNPPTAGGLPTVTCNNGEEKNKESDLFSDTINSENLVDIQINEINADLTRFDEQLIVKGNNVGVINGKVHDEVSFFVPPIRSKDPSNQGKFGSDVAETSNHSKISANPRPESKKKTTTRKWTKLVRKAAQEKKVTNEEHGLSCKKRRGVYHLELPSKRRLVSKDDGVVTISMVEAAQQPRQLQ</sequence>
<dbReference type="InterPro" id="IPR040256">
    <property type="entry name" value="At4g02000-like"/>
</dbReference>
<evidence type="ECO:0008006" key="6">
    <source>
        <dbReference type="Google" id="ProtNLM"/>
    </source>
</evidence>
<evidence type="ECO:0000259" key="2">
    <source>
        <dbReference type="Pfam" id="PF14111"/>
    </source>
</evidence>
<dbReference type="Pfam" id="PF14111">
    <property type="entry name" value="DUF4283"/>
    <property type="match status" value="1"/>
</dbReference>
<keyword evidence="5" id="KW-1185">Reference proteome</keyword>
<gene>
    <name evidence="4" type="ORF">SO802_029855</name>
</gene>
<feature type="domain" description="DUF4283" evidence="2">
    <location>
        <begin position="38"/>
        <end position="107"/>
    </location>
</feature>
<feature type="region of interest" description="Disordered" evidence="1">
    <location>
        <begin position="405"/>
        <end position="444"/>
    </location>
</feature>
<organism evidence="4 5">
    <name type="scientific">Lithocarpus litseifolius</name>
    <dbReference type="NCBI Taxonomy" id="425828"/>
    <lineage>
        <taxon>Eukaryota</taxon>
        <taxon>Viridiplantae</taxon>
        <taxon>Streptophyta</taxon>
        <taxon>Embryophyta</taxon>
        <taxon>Tracheophyta</taxon>
        <taxon>Spermatophyta</taxon>
        <taxon>Magnoliopsida</taxon>
        <taxon>eudicotyledons</taxon>
        <taxon>Gunneridae</taxon>
        <taxon>Pentapetalae</taxon>
        <taxon>rosids</taxon>
        <taxon>fabids</taxon>
        <taxon>Fagales</taxon>
        <taxon>Fagaceae</taxon>
        <taxon>Lithocarpus</taxon>
    </lineage>
</organism>
<evidence type="ECO:0000313" key="4">
    <source>
        <dbReference type="EMBL" id="KAK9989616.1"/>
    </source>
</evidence>
<dbReference type="PANTHER" id="PTHR31286">
    <property type="entry name" value="GLYCINE-RICH CELL WALL STRUCTURAL PROTEIN 1.8-LIKE"/>
    <property type="match status" value="1"/>
</dbReference>
<dbReference type="PANTHER" id="PTHR31286:SF167">
    <property type="entry name" value="OS09G0268800 PROTEIN"/>
    <property type="match status" value="1"/>
</dbReference>
<evidence type="ECO:0000313" key="5">
    <source>
        <dbReference type="Proteomes" id="UP001459277"/>
    </source>
</evidence>
<protein>
    <recommendedName>
        <fullName evidence="6">DUF4283 domain-containing protein</fullName>
    </recommendedName>
</protein>
<reference evidence="4 5" key="1">
    <citation type="submission" date="2024-01" db="EMBL/GenBank/DDBJ databases">
        <title>A telomere-to-telomere, gap-free genome of sweet tea (Lithocarpus litseifolius).</title>
        <authorList>
            <person name="Zhou J."/>
        </authorList>
    </citation>
    <scope>NUCLEOTIDE SEQUENCE [LARGE SCALE GENOMIC DNA]</scope>
    <source>
        <strain evidence="4">Zhou-2022a</strain>
        <tissue evidence="4">Leaf</tissue>
    </source>
</reference>
<proteinExistence type="predicted"/>
<feature type="domain" description="Zinc knuckle CX2CX4HX4C" evidence="3">
    <location>
        <begin position="168"/>
        <end position="215"/>
    </location>
</feature>
<dbReference type="EMBL" id="JAZDWU010000010">
    <property type="protein sequence ID" value="KAK9989616.1"/>
    <property type="molecule type" value="Genomic_DNA"/>
</dbReference>
<evidence type="ECO:0000256" key="1">
    <source>
        <dbReference type="SAM" id="MobiDB-lite"/>
    </source>
</evidence>